<proteinExistence type="predicted"/>
<evidence type="ECO:0000313" key="2">
    <source>
        <dbReference type="Proteomes" id="UP000028582"/>
    </source>
</evidence>
<reference evidence="1 2" key="1">
    <citation type="submission" date="2013-11" db="EMBL/GenBank/DDBJ databases">
        <title>The Genome Sequence of Phytophthora parasitica P1976.</title>
        <authorList>
            <consortium name="The Broad Institute Genomics Platform"/>
            <person name="Russ C."/>
            <person name="Tyler B."/>
            <person name="Panabieres F."/>
            <person name="Shan W."/>
            <person name="Tripathy S."/>
            <person name="Grunwald N."/>
            <person name="Machado M."/>
            <person name="Johnson C.S."/>
            <person name="Walker B."/>
            <person name="Young S."/>
            <person name="Zeng Q."/>
            <person name="Gargeya S."/>
            <person name="Fitzgerald M."/>
            <person name="Haas B."/>
            <person name="Abouelleil A."/>
            <person name="Allen A.W."/>
            <person name="Alvarado L."/>
            <person name="Arachchi H.M."/>
            <person name="Berlin A.M."/>
            <person name="Chapman S.B."/>
            <person name="Gainer-Dewar J."/>
            <person name="Goldberg J."/>
            <person name="Griggs A."/>
            <person name="Gujja S."/>
            <person name="Hansen M."/>
            <person name="Howarth C."/>
            <person name="Imamovic A."/>
            <person name="Ireland A."/>
            <person name="Larimer J."/>
            <person name="McCowan C."/>
            <person name="Murphy C."/>
            <person name="Pearson M."/>
            <person name="Poon T.W."/>
            <person name="Priest M."/>
            <person name="Roberts A."/>
            <person name="Saif S."/>
            <person name="Shea T."/>
            <person name="Sisk P."/>
            <person name="Sykes S."/>
            <person name="Wortman J."/>
            <person name="Nusbaum C."/>
            <person name="Birren B."/>
        </authorList>
    </citation>
    <scope>NUCLEOTIDE SEQUENCE [LARGE SCALE GENOMIC DNA]</scope>
    <source>
        <strain evidence="1 2">P1976</strain>
    </source>
</reference>
<dbReference type="EMBL" id="ANJA01000324">
    <property type="protein sequence ID" value="ETO84364.1"/>
    <property type="molecule type" value="Genomic_DNA"/>
</dbReference>
<evidence type="ECO:0000313" key="1">
    <source>
        <dbReference type="EMBL" id="ETO84364.1"/>
    </source>
</evidence>
<dbReference type="AlphaFoldDB" id="A0A081AZQ3"/>
<name>A0A081AZQ3_PHYNI</name>
<dbReference type="PANTHER" id="PTHR40866">
    <property type="entry name" value="BED-TYPE DOMAIN-CONTAINING PROTEIN"/>
    <property type="match status" value="1"/>
</dbReference>
<comment type="caution">
    <text evidence="1">The sequence shown here is derived from an EMBL/GenBank/DDBJ whole genome shotgun (WGS) entry which is preliminary data.</text>
</comment>
<evidence type="ECO:0008006" key="3">
    <source>
        <dbReference type="Google" id="ProtNLM"/>
    </source>
</evidence>
<dbReference type="PANTHER" id="PTHR40866:SF1">
    <property type="entry name" value="BED-TYPE DOMAIN-CONTAINING PROTEIN"/>
    <property type="match status" value="1"/>
</dbReference>
<accession>A0A081AZQ3</accession>
<gene>
    <name evidence="1" type="ORF">F444_01718</name>
</gene>
<dbReference type="SUPFAM" id="SSF53098">
    <property type="entry name" value="Ribonuclease H-like"/>
    <property type="match status" value="1"/>
</dbReference>
<dbReference type="InterPro" id="IPR012337">
    <property type="entry name" value="RNaseH-like_sf"/>
</dbReference>
<organism evidence="1 2">
    <name type="scientific">Phytophthora nicotianae P1976</name>
    <dbReference type="NCBI Taxonomy" id="1317066"/>
    <lineage>
        <taxon>Eukaryota</taxon>
        <taxon>Sar</taxon>
        <taxon>Stramenopiles</taxon>
        <taxon>Oomycota</taxon>
        <taxon>Peronosporomycetes</taxon>
        <taxon>Peronosporales</taxon>
        <taxon>Peronosporaceae</taxon>
        <taxon>Phytophthora</taxon>
    </lineage>
</organism>
<sequence length="233" mass="26228">MSTAILGARIAVDMGEKFGVLFDGWASGTLHFVAVYGLFSKGVFYIKRCLRSRPLNMDKELIICVKLQSEDCTLGEVRRLFDTVMAKYPATSHHLGASARIVHLPVFEDAVVKLLSDREIIQEEEESVACFALPPPPPNEAPRNVDFATKTLRQAKRPRHGAENKYIDLLRLIPPTSNRCDRLFSQCKLVLNPLRASLLPANFEMLMFLRANRGLWDFTSLFRISDSGCQGEE</sequence>
<protein>
    <recommendedName>
        <fullName evidence="3">HAT C-terminal dimerisation domain-containing protein</fullName>
    </recommendedName>
</protein>
<dbReference type="Proteomes" id="UP000028582">
    <property type="component" value="Unassembled WGS sequence"/>
</dbReference>